<feature type="transmembrane region" description="Helical" evidence="1">
    <location>
        <begin position="27"/>
        <end position="45"/>
    </location>
</feature>
<keyword evidence="1" id="KW-0472">Membrane</keyword>
<dbReference type="InterPro" id="IPR009305">
    <property type="entry name" value="Mpo1-like"/>
</dbReference>
<dbReference type="PANTHER" id="PTHR34205:SF2">
    <property type="entry name" value="DUF962 DOMAIN-CONTAINING PROTEIN"/>
    <property type="match status" value="1"/>
</dbReference>
<accession>A0ABV6BHU1</accession>
<sequence>MSVPEFQRFSEFYPYYLGEHQHPLCRALHYCGSTLVLVILGYALWTAQWALLWWLPLAGYGFAWVGHFFVEHNKPATFKYPFYSLLGDWVMYAEFMTGRLAARLTASDPKGR</sequence>
<feature type="transmembrane region" description="Helical" evidence="1">
    <location>
        <begin position="51"/>
        <end position="70"/>
    </location>
</feature>
<keyword evidence="1" id="KW-1133">Transmembrane helix</keyword>
<keyword evidence="3" id="KW-1185">Reference proteome</keyword>
<dbReference type="PANTHER" id="PTHR34205">
    <property type="entry name" value="TRANSMEMBRANE PROTEIN"/>
    <property type="match status" value="1"/>
</dbReference>
<comment type="caution">
    <text evidence="2">The sequence shown here is derived from an EMBL/GenBank/DDBJ whole genome shotgun (WGS) entry which is preliminary data.</text>
</comment>
<dbReference type="EMBL" id="JBHLXP010000005">
    <property type="protein sequence ID" value="MFC0050444.1"/>
    <property type="molecule type" value="Genomic_DNA"/>
</dbReference>
<evidence type="ECO:0000313" key="2">
    <source>
        <dbReference type="EMBL" id="MFC0050444.1"/>
    </source>
</evidence>
<gene>
    <name evidence="2" type="ORF">ACFFJP_19305</name>
</gene>
<dbReference type="Proteomes" id="UP001589813">
    <property type="component" value="Unassembled WGS sequence"/>
</dbReference>
<proteinExistence type="predicted"/>
<evidence type="ECO:0000256" key="1">
    <source>
        <dbReference type="SAM" id="Phobius"/>
    </source>
</evidence>
<dbReference type="RefSeq" id="WP_377248220.1">
    <property type="nucleotide sequence ID" value="NZ_JBHLXP010000005.1"/>
</dbReference>
<name>A0ABV6BHU1_9GAMM</name>
<evidence type="ECO:0000313" key="3">
    <source>
        <dbReference type="Proteomes" id="UP001589813"/>
    </source>
</evidence>
<keyword evidence="1" id="KW-0812">Transmembrane</keyword>
<organism evidence="2 3">
    <name type="scientific">Rheinheimera tilapiae</name>
    <dbReference type="NCBI Taxonomy" id="875043"/>
    <lineage>
        <taxon>Bacteria</taxon>
        <taxon>Pseudomonadati</taxon>
        <taxon>Pseudomonadota</taxon>
        <taxon>Gammaproteobacteria</taxon>
        <taxon>Chromatiales</taxon>
        <taxon>Chromatiaceae</taxon>
        <taxon>Rheinheimera</taxon>
    </lineage>
</organism>
<protein>
    <submittedName>
        <fullName evidence="2">Mpo1-like protein</fullName>
    </submittedName>
</protein>
<reference evidence="2 3" key="1">
    <citation type="submission" date="2024-09" db="EMBL/GenBank/DDBJ databases">
        <authorList>
            <person name="Sun Q."/>
            <person name="Mori K."/>
        </authorList>
    </citation>
    <scope>NUCLEOTIDE SEQUENCE [LARGE SCALE GENOMIC DNA]</scope>
    <source>
        <strain evidence="2 3">KCTC 23315</strain>
    </source>
</reference>
<dbReference type="Pfam" id="PF06127">
    <property type="entry name" value="Mpo1-like"/>
    <property type="match status" value="1"/>
</dbReference>